<dbReference type="Proteomes" id="UP000000763">
    <property type="component" value="Chromosome 7"/>
</dbReference>
<dbReference type="EMBL" id="AP005737">
    <property type="protein sequence ID" value="BAC84421.1"/>
    <property type="molecule type" value="Genomic_DNA"/>
</dbReference>
<reference evidence="3" key="4">
    <citation type="journal article" date="2008" name="Nucleic Acids Res.">
        <title>The rice annotation project database (RAP-DB): 2008 update.</title>
        <authorList>
            <consortium name="The rice annotation project (RAP)"/>
        </authorList>
    </citation>
    <scope>GENOME REANNOTATION</scope>
    <source>
        <strain evidence="3">cv. Nipponbare</strain>
    </source>
</reference>
<name>Q7EY51_ORYSJ</name>
<dbReference type="EMBL" id="AP005752">
    <property type="protein sequence ID" value="BAD31676.1"/>
    <property type="molecule type" value="Genomic_DNA"/>
</dbReference>
<protein>
    <submittedName>
        <fullName evidence="1">Uncharacterized protein</fullName>
    </submittedName>
</protein>
<gene>
    <name evidence="2" type="ORF">OSJNBa0075N02.112</name>
    <name evidence="1" type="ORF">OSJNBb0062P14.142</name>
</gene>
<accession>Q7EY51</accession>
<organism evidence="1 3">
    <name type="scientific">Oryza sativa subsp. japonica</name>
    <name type="common">Rice</name>
    <dbReference type="NCBI Taxonomy" id="39947"/>
    <lineage>
        <taxon>Eukaryota</taxon>
        <taxon>Viridiplantae</taxon>
        <taxon>Streptophyta</taxon>
        <taxon>Embryophyta</taxon>
        <taxon>Tracheophyta</taxon>
        <taxon>Spermatophyta</taxon>
        <taxon>Magnoliopsida</taxon>
        <taxon>Liliopsida</taxon>
        <taxon>Poales</taxon>
        <taxon>Poaceae</taxon>
        <taxon>BOP clade</taxon>
        <taxon>Oryzoideae</taxon>
        <taxon>Oryzeae</taxon>
        <taxon>Oryzinae</taxon>
        <taxon>Oryza</taxon>
        <taxon>Oryza sativa</taxon>
    </lineage>
</organism>
<evidence type="ECO:0000313" key="3">
    <source>
        <dbReference type="Proteomes" id="UP000000763"/>
    </source>
</evidence>
<evidence type="ECO:0000313" key="1">
    <source>
        <dbReference type="EMBL" id="BAC84421.1"/>
    </source>
</evidence>
<sequence>MEGTRRHLEKDLEPWRIIEDVQVKVEAQTKSTSGAIRSPGSVCTKTGAQVAYVLGLRRFLYG</sequence>
<proteinExistence type="predicted"/>
<reference evidence="2" key="1">
    <citation type="submission" date="2002-09" db="EMBL/GenBank/DDBJ databases">
        <title>Oryza sativa nipponbare(GA3) genomic DNA, chromosome 7, BAC clone:OSJNBa0075N02.</title>
        <authorList>
            <person name="Sasaki T."/>
            <person name="Matsumoto T."/>
            <person name="Katayose Y."/>
        </authorList>
    </citation>
    <scope>NUCLEOTIDE SEQUENCE</scope>
</reference>
<reference evidence="3" key="3">
    <citation type="journal article" date="2005" name="Nature">
        <title>The map-based sequence of the rice genome.</title>
        <authorList>
            <consortium name="International rice genome sequencing project (IRGSP)"/>
            <person name="Matsumoto T."/>
            <person name="Wu J."/>
            <person name="Kanamori H."/>
            <person name="Katayose Y."/>
            <person name="Fujisawa M."/>
            <person name="Namiki N."/>
            <person name="Mizuno H."/>
            <person name="Yamamoto K."/>
            <person name="Antonio B.A."/>
            <person name="Baba T."/>
            <person name="Sakata K."/>
            <person name="Nagamura Y."/>
            <person name="Aoki H."/>
            <person name="Arikawa K."/>
            <person name="Arita K."/>
            <person name="Bito T."/>
            <person name="Chiden Y."/>
            <person name="Fujitsuka N."/>
            <person name="Fukunaka R."/>
            <person name="Hamada M."/>
            <person name="Harada C."/>
            <person name="Hayashi A."/>
            <person name="Hijishita S."/>
            <person name="Honda M."/>
            <person name="Hosokawa S."/>
            <person name="Ichikawa Y."/>
            <person name="Idonuma A."/>
            <person name="Iijima M."/>
            <person name="Ikeda M."/>
            <person name="Ikeno M."/>
            <person name="Ito K."/>
            <person name="Ito S."/>
            <person name="Ito T."/>
            <person name="Ito Y."/>
            <person name="Ito Y."/>
            <person name="Iwabuchi A."/>
            <person name="Kamiya K."/>
            <person name="Karasawa W."/>
            <person name="Kurita K."/>
            <person name="Katagiri S."/>
            <person name="Kikuta A."/>
            <person name="Kobayashi H."/>
            <person name="Kobayashi N."/>
            <person name="Machita K."/>
            <person name="Maehara T."/>
            <person name="Masukawa M."/>
            <person name="Mizubayashi T."/>
            <person name="Mukai Y."/>
            <person name="Nagasaki H."/>
            <person name="Nagata Y."/>
            <person name="Naito S."/>
            <person name="Nakashima M."/>
            <person name="Nakama Y."/>
            <person name="Nakamichi Y."/>
            <person name="Nakamura M."/>
            <person name="Meguro A."/>
            <person name="Negishi M."/>
            <person name="Ohta I."/>
            <person name="Ohta T."/>
            <person name="Okamoto M."/>
            <person name="Ono N."/>
            <person name="Saji S."/>
            <person name="Sakaguchi M."/>
            <person name="Sakai K."/>
            <person name="Shibata M."/>
            <person name="Shimokawa T."/>
            <person name="Song J."/>
            <person name="Takazaki Y."/>
            <person name="Terasawa K."/>
            <person name="Tsugane M."/>
            <person name="Tsuji K."/>
            <person name="Ueda S."/>
            <person name="Waki K."/>
            <person name="Yamagata H."/>
            <person name="Yamamoto M."/>
            <person name="Yamamoto S."/>
            <person name="Yamane H."/>
            <person name="Yoshiki S."/>
            <person name="Yoshihara R."/>
            <person name="Yukawa K."/>
            <person name="Zhong H."/>
            <person name="Yano M."/>
            <person name="Yuan Q."/>
            <person name="Ouyang S."/>
            <person name="Liu J."/>
            <person name="Jones K.M."/>
            <person name="Gansberger K."/>
            <person name="Moffat K."/>
            <person name="Hill J."/>
            <person name="Bera J."/>
            <person name="Fadrosh D."/>
            <person name="Jin S."/>
            <person name="Johri S."/>
            <person name="Kim M."/>
            <person name="Overton L."/>
            <person name="Reardon M."/>
            <person name="Tsitrin T."/>
            <person name="Vuong H."/>
            <person name="Weaver B."/>
            <person name="Ciecko A."/>
            <person name="Tallon L."/>
            <person name="Jackson J."/>
            <person name="Pai G."/>
            <person name="Aken S.V."/>
            <person name="Utterback T."/>
            <person name="Reidmuller S."/>
            <person name="Feldblyum T."/>
            <person name="Hsiao J."/>
            <person name="Zismann V."/>
            <person name="Iobst S."/>
            <person name="de Vazeille A.R."/>
            <person name="Buell C.R."/>
            <person name="Ying K."/>
            <person name="Li Y."/>
            <person name="Lu T."/>
            <person name="Huang Y."/>
            <person name="Zhao Q."/>
            <person name="Feng Q."/>
            <person name="Zhang L."/>
            <person name="Zhu J."/>
            <person name="Weng Q."/>
            <person name="Mu J."/>
            <person name="Lu Y."/>
            <person name="Fan D."/>
            <person name="Liu Y."/>
            <person name="Guan J."/>
            <person name="Zhang Y."/>
            <person name="Yu S."/>
            <person name="Liu X."/>
            <person name="Zhang Y."/>
            <person name="Hong G."/>
            <person name="Han B."/>
            <person name="Choisne N."/>
            <person name="Demange N."/>
            <person name="Orjeda G."/>
            <person name="Samain S."/>
            <person name="Cattolico L."/>
            <person name="Pelletier E."/>
            <person name="Couloux A."/>
            <person name="Segurens B."/>
            <person name="Wincker P."/>
            <person name="D'Hont A."/>
            <person name="Scarpelli C."/>
            <person name="Weissenbach J."/>
            <person name="Salanoubat M."/>
            <person name="Quetier F."/>
            <person name="Yu Y."/>
            <person name="Kim H.R."/>
            <person name="Rambo T."/>
            <person name="Currie J."/>
            <person name="Collura K."/>
            <person name="Luo M."/>
            <person name="Yang T."/>
            <person name="Ammiraju J.S.S."/>
            <person name="Engler F."/>
            <person name="Soderlund C."/>
            <person name="Wing R.A."/>
            <person name="Palmer L.E."/>
            <person name="de la Bastide M."/>
            <person name="Spiegel L."/>
            <person name="Nascimento L."/>
            <person name="Zutavern T."/>
            <person name="O'Shaughnessy A."/>
            <person name="Dike S."/>
            <person name="Dedhia N."/>
            <person name="Preston R."/>
            <person name="Balija V."/>
            <person name="McCombie W.R."/>
            <person name="Chow T."/>
            <person name="Chen H."/>
            <person name="Chung M."/>
            <person name="Chen C."/>
            <person name="Shaw J."/>
            <person name="Wu H."/>
            <person name="Hsiao K."/>
            <person name="Chao Y."/>
            <person name="Chu M."/>
            <person name="Cheng C."/>
            <person name="Hour A."/>
            <person name="Lee P."/>
            <person name="Lin S."/>
            <person name="Lin Y."/>
            <person name="Liou J."/>
            <person name="Liu S."/>
            <person name="Hsing Y."/>
            <person name="Raghuvanshi S."/>
            <person name="Mohanty A."/>
            <person name="Bharti A.K."/>
            <person name="Gaur A."/>
            <person name="Gupta V."/>
            <person name="Kumar D."/>
            <person name="Ravi V."/>
            <person name="Vij S."/>
            <person name="Kapur A."/>
            <person name="Khurana P."/>
            <person name="Khurana P."/>
            <person name="Khurana J.P."/>
            <person name="Tyagi A.K."/>
            <person name="Gaikwad K."/>
            <person name="Singh A."/>
            <person name="Dalal V."/>
            <person name="Srivastava S."/>
            <person name="Dixit A."/>
            <person name="Pal A.K."/>
            <person name="Ghazi I.A."/>
            <person name="Yadav M."/>
            <person name="Pandit A."/>
            <person name="Bhargava A."/>
            <person name="Sureshbabu K."/>
            <person name="Batra K."/>
            <person name="Sharma T.R."/>
            <person name="Mohapatra T."/>
            <person name="Singh N.K."/>
            <person name="Messing J."/>
            <person name="Nelson A.B."/>
            <person name="Fuks G."/>
            <person name="Kavchok S."/>
            <person name="Keizer G."/>
            <person name="Linton E."/>
            <person name="Llaca V."/>
            <person name="Song R."/>
            <person name="Tanyolac B."/>
            <person name="Young S."/>
            <person name="Ho-Il K."/>
            <person name="Hahn J.H."/>
            <person name="Sangsakoo G."/>
            <person name="Vanavichit A."/>
            <person name="de Mattos Luiz.A.T."/>
            <person name="Zimmer P.D."/>
            <person name="Malone G."/>
            <person name="Dellagostin O."/>
            <person name="de Oliveira A.C."/>
            <person name="Bevan M."/>
            <person name="Bancroft I."/>
            <person name="Minx P."/>
            <person name="Cordum H."/>
            <person name="Wilson R."/>
            <person name="Cheng Z."/>
            <person name="Jin W."/>
            <person name="Jiang J."/>
            <person name="Leong S.A."/>
            <person name="Iwama H."/>
            <person name="Gojobori T."/>
            <person name="Itoh T."/>
            <person name="Niimura Y."/>
            <person name="Fujii Y."/>
            <person name="Habara T."/>
            <person name="Sakai H."/>
            <person name="Sato Y."/>
            <person name="Wilson G."/>
            <person name="Kumar K."/>
            <person name="McCouch S."/>
            <person name="Juretic N."/>
            <person name="Hoen D."/>
            <person name="Wright S."/>
            <person name="Bruskiewich R."/>
            <person name="Bureau T."/>
            <person name="Miyao A."/>
            <person name="Hirochika H."/>
            <person name="Nishikawa T."/>
            <person name="Kadowaki K."/>
            <person name="Sugiura M."/>
            <person name="Burr B."/>
            <person name="Sasaki T."/>
        </authorList>
    </citation>
    <scope>NUCLEOTIDE SEQUENCE [LARGE SCALE GENOMIC DNA]</scope>
    <source>
        <strain evidence="3">cv. Nipponbare</strain>
    </source>
</reference>
<evidence type="ECO:0000313" key="2">
    <source>
        <dbReference type="EMBL" id="BAD31676.1"/>
    </source>
</evidence>
<reference evidence="1" key="2">
    <citation type="submission" date="2002-09" db="EMBL/GenBank/DDBJ databases">
        <title>Oryza sativa nipponbare(GA3) genomic DNA, chromosome 7, BAC clone:OSJNBb0062P14.</title>
        <authorList>
            <person name="Sasaki T."/>
            <person name="Matsumoto T."/>
            <person name="Katayose Y."/>
        </authorList>
    </citation>
    <scope>NUCLEOTIDE SEQUENCE</scope>
</reference>
<dbReference type="AlphaFoldDB" id="Q7EY51"/>